<gene>
    <name evidence="1" type="ORF">CDAR_5451</name>
</gene>
<proteinExistence type="predicted"/>
<accession>A0AAV4UB14</accession>
<reference evidence="1 2" key="1">
    <citation type="submission" date="2021-06" db="EMBL/GenBank/DDBJ databases">
        <title>Caerostris darwini draft genome.</title>
        <authorList>
            <person name="Kono N."/>
            <person name="Arakawa K."/>
        </authorList>
    </citation>
    <scope>NUCLEOTIDE SEQUENCE [LARGE SCALE GENOMIC DNA]</scope>
</reference>
<dbReference type="Proteomes" id="UP001054837">
    <property type="component" value="Unassembled WGS sequence"/>
</dbReference>
<dbReference type="AlphaFoldDB" id="A0AAV4UB14"/>
<organism evidence="1 2">
    <name type="scientific">Caerostris darwini</name>
    <dbReference type="NCBI Taxonomy" id="1538125"/>
    <lineage>
        <taxon>Eukaryota</taxon>
        <taxon>Metazoa</taxon>
        <taxon>Ecdysozoa</taxon>
        <taxon>Arthropoda</taxon>
        <taxon>Chelicerata</taxon>
        <taxon>Arachnida</taxon>
        <taxon>Araneae</taxon>
        <taxon>Araneomorphae</taxon>
        <taxon>Entelegynae</taxon>
        <taxon>Araneoidea</taxon>
        <taxon>Araneidae</taxon>
        <taxon>Caerostris</taxon>
    </lineage>
</organism>
<evidence type="ECO:0000313" key="1">
    <source>
        <dbReference type="EMBL" id="GIY54943.1"/>
    </source>
</evidence>
<protein>
    <submittedName>
        <fullName evidence="1">Uncharacterized protein</fullName>
    </submittedName>
</protein>
<sequence length="35" mass="4040">RERRAVKKATAKMLEEGLWKTEGVSPRIWDEGVLV</sequence>
<dbReference type="EMBL" id="BPLQ01011010">
    <property type="protein sequence ID" value="GIY54943.1"/>
    <property type="molecule type" value="Genomic_DNA"/>
</dbReference>
<feature type="non-terminal residue" evidence="1">
    <location>
        <position position="1"/>
    </location>
</feature>
<evidence type="ECO:0000313" key="2">
    <source>
        <dbReference type="Proteomes" id="UP001054837"/>
    </source>
</evidence>
<comment type="caution">
    <text evidence="1">The sequence shown here is derived from an EMBL/GenBank/DDBJ whole genome shotgun (WGS) entry which is preliminary data.</text>
</comment>
<keyword evidence="2" id="KW-1185">Reference proteome</keyword>
<name>A0AAV4UB14_9ARAC</name>